<dbReference type="SMART" id="SM00642">
    <property type="entry name" value="Aamy"/>
    <property type="match status" value="1"/>
</dbReference>
<organism evidence="5 6">
    <name type="scientific">Candidatus Scybalomonas excrementavium</name>
    <dbReference type="NCBI Taxonomy" id="2840943"/>
    <lineage>
        <taxon>Bacteria</taxon>
        <taxon>Bacillati</taxon>
        <taxon>Bacillota</taxon>
        <taxon>Clostridia</taxon>
        <taxon>Lachnospirales</taxon>
        <taxon>Lachnospiraceae</taxon>
        <taxon>Lachnospiraceae incertae sedis</taxon>
        <taxon>Candidatus Scybalomonas</taxon>
    </lineage>
</organism>
<dbReference type="InterPro" id="IPR017853">
    <property type="entry name" value="GH"/>
</dbReference>
<comment type="similarity">
    <text evidence="1">Belongs to the glycosyl hydrolase 13 family.</text>
</comment>
<feature type="domain" description="Glycosyl hydrolase family 13 catalytic" evidence="4">
    <location>
        <begin position="145"/>
        <end position="509"/>
    </location>
</feature>
<proteinExistence type="inferred from homology"/>
<evidence type="ECO:0000259" key="4">
    <source>
        <dbReference type="SMART" id="SM00642"/>
    </source>
</evidence>
<dbReference type="InterPro" id="IPR004185">
    <property type="entry name" value="Glyco_hydro_13_lg-like_dom"/>
</dbReference>
<keyword evidence="3" id="KW-0326">Glycosidase</keyword>
<dbReference type="PANTHER" id="PTHR10357">
    <property type="entry name" value="ALPHA-AMYLASE FAMILY MEMBER"/>
    <property type="match status" value="1"/>
</dbReference>
<dbReference type="InterPro" id="IPR045857">
    <property type="entry name" value="O16G_dom_2"/>
</dbReference>
<dbReference type="CDD" id="cd11338">
    <property type="entry name" value="AmyAc_CMD"/>
    <property type="match status" value="1"/>
</dbReference>
<evidence type="ECO:0000256" key="1">
    <source>
        <dbReference type="ARBA" id="ARBA00008061"/>
    </source>
</evidence>
<dbReference type="CDD" id="cd02857">
    <property type="entry name" value="E_set_CDase_PDE_N"/>
    <property type="match status" value="1"/>
</dbReference>
<dbReference type="Gene3D" id="2.60.40.10">
    <property type="entry name" value="Immunoglobulins"/>
    <property type="match status" value="1"/>
</dbReference>
<accession>A0A9D9HZC9</accession>
<evidence type="ECO:0000256" key="3">
    <source>
        <dbReference type="ARBA" id="ARBA00023295"/>
    </source>
</evidence>
<keyword evidence="2 5" id="KW-0378">Hydrolase</keyword>
<evidence type="ECO:0000256" key="2">
    <source>
        <dbReference type="ARBA" id="ARBA00022801"/>
    </source>
</evidence>
<dbReference type="GO" id="GO:0004553">
    <property type="term" value="F:hydrolase activity, hydrolyzing O-glycosyl compounds"/>
    <property type="evidence" value="ECO:0007669"/>
    <property type="project" value="InterPro"/>
</dbReference>
<dbReference type="InterPro" id="IPR014756">
    <property type="entry name" value="Ig_E-set"/>
</dbReference>
<dbReference type="SUPFAM" id="SSF81296">
    <property type="entry name" value="E set domains"/>
    <property type="match status" value="1"/>
</dbReference>
<comment type="caution">
    <text evidence="5">The sequence shown here is derived from an EMBL/GenBank/DDBJ whole genome shotgun (WGS) entry which is preliminary data.</text>
</comment>
<name>A0A9D9HZC9_9FIRM</name>
<dbReference type="SUPFAM" id="SSF51445">
    <property type="entry name" value="(Trans)glycosidases"/>
    <property type="match status" value="1"/>
</dbReference>
<reference evidence="5" key="1">
    <citation type="submission" date="2020-10" db="EMBL/GenBank/DDBJ databases">
        <authorList>
            <person name="Gilroy R."/>
        </authorList>
    </citation>
    <scope>NUCLEOTIDE SEQUENCE</scope>
    <source>
        <strain evidence="5">E3-2379</strain>
    </source>
</reference>
<dbReference type="GO" id="GO:0005975">
    <property type="term" value="P:carbohydrate metabolic process"/>
    <property type="evidence" value="ECO:0007669"/>
    <property type="project" value="InterPro"/>
</dbReference>
<dbReference type="Gene3D" id="3.90.400.10">
    <property type="entry name" value="Oligo-1,6-glucosidase, Domain 2"/>
    <property type="match status" value="1"/>
</dbReference>
<reference evidence="5" key="2">
    <citation type="journal article" date="2021" name="PeerJ">
        <title>Extensive microbial diversity within the chicken gut microbiome revealed by metagenomics and culture.</title>
        <authorList>
            <person name="Gilroy R."/>
            <person name="Ravi A."/>
            <person name="Getino M."/>
            <person name="Pursley I."/>
            <person name="Horton D.L."/>
            <person name="Alikhan N.F."/>
            <person name="Baker D."/>
            <person name="Gharbi K."/>
            <person name="Hall N."/>
            <person name="Watson M."/>
            <person name="Adriaenssens E.M."/>
            <person name="Foster-Nyarko E."/>
            <person name="Jarju S."/>
            <person name="Secka A."/>
            <person name="Antonio M."/>
            <person name="Oren A."/>
            <person name="Chaudhuri R.R."/>
            <person name="La Ragione R."/>
            <person name="Hildebrand F."/>
            <person name="Pallen M.J."/>
        </authorList>
    </citation>
    <scope>NUCLEOTIDE SEQUENCE</scope>
    <source>
        <strain evidence="5">E3-2379</strain>
    </source>
</reference>
<evidence type="ECO:0000313" key="5">
    <source>
        <dbReference type="EMBL" id="MBO8462702.1"/>
    </source>
</evidence>
<dbReference type="PANTHER" id="PTHR10357:SF210">
    <property type="entry name" value="MALTODEXTRIN GLUCOSIDASE"/>
    <property type="match status" value="1"/>
</dbReference>
<sequence length="590" mass="70103">MEFAGIYHKTSEQMSYALNEKELIINLKTGYDVKRVFLYYGDPFEAGILGGSEKWTGIREEVCFKKRLKHQIWWTTTLVPKYKRCKYYFELQTDSETWYYFEDGFLTKEQLETDGRMLQCFTVPWMNPADVNRTPDWVNDTIWYQIFPDRFCRGEKEGEEENNVTPWRTGAVTNEERFGGNLEGIRQKLTYLQELGITGIYLNPIMEAESNHKYDTRDYTKIDPCFGTNEEFARLVKEAHEHGIKVMVDAVFNHCGTKFAPWLDVLEKKEQSKYANWFMIQDWENIEKRASTRDGRFYSFAFADQMPKLNTNNEEVIEYFCKVCENWILEFDIDGIRFDVGNEVSHYFLKRIRKHLHGIKPDLYLLGEIWHDASQWLQGDEYDSVMNYPLMSGIHDFFLDTTMDNSEFEYMINRCYTMYMQQNNNVIFNLLDSHDTERLMNRVQNLDIFYQQLAILFTMPGSPCIYYGTEIAMEGGHDPDCRRCMPWEEIELQDNQEKMQTIQTLIELRKTEESCRSLYFHFPQQYSNKRCVEYMKLDKNGRKLEVLLNCSKDAIQVKQEGEILFARNYVDGVLGENGTLIRRKREDNIE</sequence>
<protein>
    <submittedName>
        <fullName evidence="5">Glycoside hydrolase family 13 protein</fullName>
    </submittedName>
</protein>
<evidence type="ECO:0000313" key="6">
    <source>
        <dbReference type="Proteomes" id="UP000823618"/>
    </source>
</evidence>
<dbReference type="Gene3D" id="3.20.20.80">
    <property type="entry name" value="Glycosidases"/>
    <property type="match status" value="1"/>
</dbReference>
<gene>
    <name evidence="5" type="ORF">IAC13_02080</name>
</gene>
<dbReference type="Proteomes" id="UP000823618">
    <property type="component" value="Unassembled WGS sequence"/>
</dbReference>
<dbReference type="Pfam" id="PF00128">
    <property type="entry name" value="Alpha-amylase"/>
    <property type="match status" value="1"/>
</dbReference>
<dbReference type="InterPro" id="IPR013783">
    <property type="entry name" value="Ig-like_fold"/>
</dbReference>
<dbReference type="AlphaFoldDB" id="A0A9D9HZC9"/>
<dbReference type="InterPro" id="IPR006047">
    <property type="entry name" value="GH13_cat_dom"/>
</dbReference>
<dbReference type="EMBL" id="JADIML010000063">
    <property type="protein sequence ID" value="MBO8462702.1"/>
    <property type="molecule type" value="Genomic_DNA"/>
</dbReference>
<dbReference type="Pfam" id="PF02903">
    <property type="entry name" value="Alpha-amylase_N"/>
    <property type="match status" value="1"/>
</dbReference>